<keyword evidence="3" id="KW-1185">Reference proteome</keyword>
<evidence type="ECO:0000313" key="2">
    <source>
        <dbReference type="EMBL" id="MFC4034691.1"/>
    </source>
</evidence>
<dbReference type="Proteomes" id="UP001595765">
    <property type="component" value="Unassembled WGS sequence"/>
</dbReference>
<reference evidence="3" key="1">
    <citation type="journal article" date="2019" name="Int. J. Syst. Evol. Microbiol.">
        <title>The Global Catalogue of Microorganisms (GCM) 10K type strain sequencing project: providing services to taxonomists for standard genome sequencing and annotation.</title>
        <authorList>
            <consortium name="The Broad Institute Genomics Platform"/>
            <consortium name="The Broad Institute Genome Sequencing Center for Infectious Disease"/>
            <person name="Wu L."/>
            <person name="Ma J."/>
        </authorList>
    </citation>
    <scope>NUCLEOTIDE SEQUENCE [LARGE SCALE GENOMIC DNA]</scope>
    <source>
        <strain evidence="3">CGMCC 4.7237</strain>
    </source>
</reference>
<evidence type="ECO:0000313" key="3">
    <source>
        <dbReference type="Proteomes" id="UP001595765"/>
    </source>
</evidence>
<sequence length="47" mass="4881">MLESLRGLSPAEASGVAVSLTGGLNAALILPHTMGALKDKVLRFMRS</sequence>
<dbReference type="EMBL" id="JBHSBB010000016">
    <property type="protein sequence ID" value="MFC4034691.1"/>
    <property type="molecule type" value="Genomic_DNA"/>
</dbReference>
<name>A0ABV8HUV8_9ACTN</name>
<accession>A0ABV8HUV8</accession>
<comment type="caution">
    <text evidence="2">The sequence shown here is derived from an EMBL/GenBank/DDBJ whole genome shotgun (WGS) entry which is preliminary data.</text>
</comment>
<keyword evidence="1" id="KW-0472">Membrane</keyword>
<gene>
    <name evidence="2" type="ORF">ACFO3J_24945</name>
</gene>
<feature type="transmembrane region" description="Helical" evidence="1">
    <location>
        <begin position="16"/>
        <end position="37"/>
    </location>
</feature>
<organism evidence="2 3">
    <name type="scientific">Streptomyces polygonati</name>
    <dbReference type="NCBI Taxonomy" id="1617087"/>
    <lineage>
        <taxon>Bacteria</taxon>
        <taxon>Bacillati</taxon>
        <taxon>Actinomycetota</taxon>
        <taxon>Actinomycetes</taxon>
        <taxon>Kitasatosporales</taxon>
        <taxon>Streptomycetaceae</taxon>
        <taxon>Streptomyces</taxon>
    </lineage>
</organism>
<evidence type="ECO:0000256" key="1">
    <source>
        <dbReference type="SAM" id="Phobius"/>
    </source>
</evidence>
<protein>
    <submittedName>
        <fullName evidence="2">Uncharacterized protein</fullName>
    </submittedName>
</protein>
<dbReference type="RefSeq" id="WP_386433336.1">
    <property type="nucleotide sequence ID" value="NZ_JBHSBB010000016.1"/>
</dbReference>
<keyword evidence="1" id="KW-1133">Transmembrane helix</keyword>
<proteinExistence type="predicted"/>
<keyword evidence="1" id="KW-0812">Transmembrane</keyword>